<reference evidence="1 2" key="1">
    <citation type="journal article" date="2018" name="PLoS Genet.">
        <title>Population sequencing reveals clonal diversity and ancestral inbreeding in the grapevine cultivar Chardonnay.</title>
        <authorList>
            <person name="Roach M.J."/>
            <person name="Johnson D.L."/>
            <person name="Bohlmann J."/>
            <person name="van Vuuren H.J."/>
            <person name="Jones S.J."/>
            <person name="Pretorius I.S."/>
            <person name="Schmidt S.A."/>
            <person name="Borneman A.R."/>
        </authorList>
    </citation>
    <scope>NUCLEOTIDE SEQUENCE [LARGE SCALE GENOMIC DNA]</scope>
    <source>
        <strain evidence="2">cv. Chardonnay</strain>
        <tissue evidence="1">Leaf</tissue>
    </source>
</reference>
<proteinExistence type="predicted"/>
<comment type="caution">
    <text evidence="1">The sequence shown here is derived from an EMBL/GenBank/DDBJ whole genome shotgun (WGS) entry which is preliminary data.</text>
</comment>
<gene>
    <name evidence="1" type="ORF">CK203_034797</name>
</gene>
<dbReference type="EMBL" id="QGNW01000123">
    <property type="protein sequence ID" value="RVW94242.1"/>
    <property type="molecule type" value="Genomic_DNA"/>
</dbReference>
<accession>A0A438IC11</accession>
<evidence type="ECO:0000313" key="2">
    <source>
        <dbReference type="Proteomes" id="UP000288805"/>
    </source>
</evidence>
<name>A0A438IC11_VITVI</name>
<dbReference type="Proteomes" id="UP000288805">
    <property type="component" value="Unassembled WGS sequence"/>
</dbReference>
<evidence type="ECO:0000313" key="1">
    <source>
        <dbReference type="EMBL" id="RVW94242.1"/>
    </source>
</evidence>
<protein>
    <submittedName>
        <fullName evidence="1">Uncharacterized protein</fullName>
    </submittedName>
</protein>
<organism evidence="1 2">
    <name type="scientific">Vitis vinifera</name>
    <name type="common">Grape</name>
    <dbReference type="NCBI Taxonomy" id="29760"/>
    <lineage>
        <taxon>Eukaryota</taxon>
        <taxon>Viridiplantae</taxon>
        <taxon>Streptophyta</taxon>
        <taxon>Embryophyta</taxon>
        <taxon>Tracheophyta</taxon>
        <taxon>Spermatophyta</taxon>
        <taxon>Magnoliopsida</taxon>
        <taxon>eudicotyledons</taxon>
        <taxon>Gunneridae</taxon>
        <taxon>Pentapetalae</taxon>
        <taxon>rosids</taxon>
        <taxon>Vitales</taxon>
        <taxon>Vitaceae</taxon>
        <taxon>Viteae</taxon>
        <taxon>Vitis</taxon>
    </lineage>
</organism>
<dbReference type="AlphaFoldDB" id="A0A438IC11"/>
<sequence length="225" mass="25155">MSKEFNVPPVVFPAGGNPGPAAVAQRRLPTAPFQPPRPANPSIPFMSFDVGSAAAATSFPAPQFGGQHHRHRLQLRRRAAASRRAWYQYQANLEQDGIDPKPFSREPESSRGRRFIGTISVLDEFRIVSIARREDTFRYNLGLGYRSRFVLVCCLQHVGWEEWEFGSLQVFEFDWVLYAATGDFIGVFLVCSPRWAGDFRDGGGFCAMVHEGLHQAPGGAGILWR</sequence>